<proteinExistence type="inferred from homology"/>
<dbReference type="InterPro" id="IPR050753">
    <property type="entry name" value="Peptidase_M14_domain"/>
</dbReference>
<feature type="active site" description="Proton donor/acceptor" evidence="2">
    <location>
        <position position="71"/>
    </location>
</feature>
<dbReference type="PANTHER" id="PTHR11532">
    <property type="entry name" value="PROTEASE M14 CARBOXYPEPTIDASE"/>
    <property type="match status" value="1"/>
</dbReference>
<name>A0AA39KRU6_MICHY</name>
<dbReference type="Pfam" id="PF00246">
    <property type="entry name" value="Peptidase_M14"/>
    <property type="match status" value="1"/>
</dbReference>
<comment type="similarity">
    <text evidence="1 2">Belongs to the peptidase M14 family.</text>
</comment>
<dbReference type="GO" id="GO:0008270">
    <property type="term" value="F:zinc ion binding"/>
    <property type="evidence" value="ECO:0007669"/>
    <property type="project" value="InterPro"/>
</dbReference>
<dbReference type="SUPFAM" id="SSF53187">
    <property type="entry name" value="Zn-dependent exopeptidases"/>
    <property type="match status" value="1"/>
</dbReference>
<dbReference type="PANTHER" id="PTHR11532:SF84">
    <property type="entry name" value="CARBOXYPEPTIDASE M"/>
    <property type="match status" value="1"/>
</dbReference>
<comment type="caution">
    <text evidence="4">The sequence shown here is derived from an EMBL/GenBank/DDBJ whole genome shotgun (WGS) entry which is preliminary data.</text>
</comment>
<dbReference type="AlphaFoldDB" id="A0AA39KRU6"/>
<evidence type="ECO:0000256" key="1">
    <source>
        <dbReference type="ARBA" id="ARBA00005988"/>
    </source>
</evidence>
<dbReference type="GO" id="GO:0006518">
    <property type="term" value="P:peptide metabolic process"/>
    <property type="evidence" value="ECO:0007669"/>
    <property type="project" value="TreeGrafter"/>
</dbReference>
<gene>
    <name evidence="4" type="ORF">PV327_011180</name>
</gene>
<dbReference type="Proteomes" id="UP001168972">
    <property type="component" value="Unassembled WGS sequence"/>
</dbReference>
<evidence type="ECO:0000313" key="5">
    <source>
        <dbReference type="Proteomes" id="UP001168972"/>
    </source>
</evidence>
<feature type="domain" description="Peptidase M14" evidence="3">
    <location>
        <begin position="1"/>
        <end position="101"/>
    </location>
</feature>
<dbReference type="InterPro" id="IPR000834">
    <property type="entry name" value="Peptidase_M14"/>
</dbReference>
<evidence type="ECO:0000259" key="3">
    <source>
        <dbReference type="PROSITE" id="PS52035"/>
    </source>
</evidence>
<evidence type="ECO:0000256" key="2">
    <source>
        <dbReference type="PROSITE-ProRule" id="PRU01379"/>
    </source>
</evidence>
<sequence>MPSITPDDDVFRHLSLTYSQNHGSMYRGEACSASQPGFKNGITNGAEWYPLTGGMQDFNYVWNGCMEITIELSCCKYPSAENLEHYWKENQVASSSVRLRTTC</sequence>
<dbReference type="PROSITE" id="PS52035">
    <property type="entry name" value="PEPTIDASE_M14"/>
    <property type="match status" value="1"/>
</dbReference>
<dbReference type="GO" id="GO:0005615">
    <property type="term" value="C:extracellular space"/>
    <property type="evidence" value="ECO:0007669"/>
    <property type="project" value="TreeGrafter"/>
</dbReference>
<keyword evidence="5" id="KW-1185">Reference proteome</keyword>
<accession>A0AA39KRU6</accession>
<dbReference type="Gene3D" id="3.40.630.10">
    <property type="entry name" value="Zn peptidases"/>
    <property type="match status" value="1"/>
</dbReference>
<dbReference type="GO" id="GO:0004181">
    <property type="term" value="F:metallocarboxypeptidase activity"/>
    <property type="evidence" value="ECO:0007669"/>
    <property type="project" value="InterPro"/>
</dbReference>
<organism evidence="4 5">
    <name type="scientific">Microctonus hyperodae</name>
    <name type="common">Parasitoid wasp</name>
    <dbReference type="NCBI Taxonomy" id="165561"/>
    <lineage>
        <taxon>Eukaryota</taxon>
        <taxon>Metazoa</taxon>
        <taxon>Ecdysozoa</taxon>
        <taxon>Arthropoda</taxon>
        <taxon>Hexapoda</taxon>
        <taxon>Insecta</taxon>
        <taxon>Pterygota</taxon>
        <taxon>Neoptera</taxon>
        <taxon>Endopterygota</taxon>
        <taxon>Hymenoptera</taxon>
        <taxon>Apocrita</taxon>
        <taxon>Ichneumonoidea</taxon>
        <taxon>Braconidae</taxon>
        <taxon>Euphorinae</taxon>
        <taxon>Microctonus</taxon>
    </lineage>
</organism>
<dbReference type="EMBL" id="JAQQBR010000153">
    <property type="protein sequence ID" value="KAK0171505.1"/>
    <property type="molecule type" value="Genomic_DNA"/>
</dbReference>
<protein>
    <recommendedName>
        <fullName evidence="3">Peptidase M14 domain-containing protein</fullName>
    </recommendedName>
</protein>
<reference evidence="4" key="2">
    <citation type="submission" date="2023-03" db="EMBL/GenBank/DDBJ databases">
        <authorList>
            <person name="Inwood S.N."/>
            <person name="Skelly J.G."/>
            <person name="Guhlin J."/>
            <person name="Harrop T.W.R."/>
            <person name="Goldson S.G."/>
            <person name="Dearden P.K."/>
        </authorList>
    </citation>
    <scope>NUCLEOTIDE SEQUENCE</scope>
    <source>
        <strain evidence="4">Lincoln</strain>
        <tissue evidence="4">Whole body</tissue>
    </source>
</reference>
<evidence type="ECO:0000313" key="4">
    <source>
        <dbReference type="EMBL" id="KAK0171505.1"/>
    </source>
</evidence>
<dbReference type="GO" id="GO:0016485">
    <property type="term" value="P:protein processing"/>
    <property type="evidence" value="ECO:0007669"/>
    <property type="project" value="TreeGrafter"/>
</dbReference>
<reference evidence="4" key="1">
    <citation type="journal article" date="2023" name="bioRxiv">
        <title>Scaffold-level genome assemblies of two parasitoid biocontrol wasps reveal the parthenogenesis mechanism and an associated novel virus.</title>
        <authorList>
            <person name="Inwood S."/>
            <person name="Skelly J."/>
            <person name="Guhlin J."/>
            <person name="Harrop T."/>
            <person name="Goldson S."/>
            <person name="Dearden P."/>
        </authorList>
    </citation>
    <scope>NUCLEOTIDE SEQUENCE</scope>
    <source>
        <strain evidence="4">Lincoln</strain>
        <tissue evidence="4">Whole body</tissue>
    </source>
</reference>